<dbReference type="Gene3D" id="3.40.710.10">
    <property type="entry name" value="DD-peptidase/beta-lactamase superfamily"/>
    <property type="match status" value="1"/>
</dbReference>
<dbReference type="Pfam" id="PF00144">
    <property type="entry name" value="Beta-lactamase"/>
    <property type="match status" value="1"/>
</dbReference>
<dbReference type="InterPro" id="IPR050491">
    <property type="entry name" value="AmpC-like"/>
</dbReference>
<organism evidence="2 3">
    <name type="scientific">Macrostomum lignano</name>
    <dbReference type="NCBI Taxonomy" id="282301"/>
    <lineage>
        <taxon>Eukaryota</taxon>
        <taxon>Metazoa</taxon>
        <taxon>Spiralia</taxon>
        <taxon>Lophotrochozoa</taxon>
        <taxon>Platyhelminthes</taxon>
        <taxon>Rhabditophora</taxon>
        <taxon>Macrostomorpha</taxon>
        <taxon>Macrostomida</taxon>
        <taxon>Macrostomidae</taxon>
        <taxon>Macrostomum</taxon>
    </lineage>
</organism>
<reference evidence="3" key="1">
    <citation type="submission" date="2016-11" db="UniProtKB">
        <authorList>
            <consortium name="WormBaseParasite"/>
        </authorList>
    </citation>
    <scope>IDENTIFICATION</scope>
</reference>
<dbReference type="WBParaSite" id="maker-uti_cns_0018743-snap-gene-0.2-mRNA-1">
    <property type="protein sequence ID" value="maker-uti_cns_0018743-snap-gene-0.2-mRNA-1"/>
    <property type="gene ID" value="maker-uti_cns_0018743-snap-gene-0.2"/>
</dbReference>
<dbReference type="InterPro" id="IPR001466">
    <property type="entry name" value="Beta-lactam-related"/>
</dbReference>
<protein>
    <submittedName>
        <fullName evidence="3">Beta-lactamase domain-containing protein</fullName>
    </submittedName>
</protein>
<dbReference type="Proteomes" id="UP000095280">
    <property type="component" value="Unplaced"/>
</dbReference>
<evidence type="ECO:0000313" key="2">
    <source>
        <dbReference type="Proteomes" id="UP000095280"/>
    </source>
</evidence>
<dbReference type="AlphaFoldDB" id="A0A1I8IWF8"/>
<sequence>VALPVIISCGISFIGICVRLQCRSRRGDDLLTPEDAKQQADWQTAEQQRSVWNLAFVLLCCLQLVAAGASYYPLDTAAVRRVLERTMRCQSVPQLHAAVVHANQEIFSVKLEKLASGEIKDIADTDVRLLYLASVSKGMFGTALVQVEKHLREQLKNQSFSLFSTPIKQLIGDQSFWFADHGLSEIVTIDDMLSHRTGLSRHDSMWYLNEWQSKEDLAKHVGRLKTASEFRGSFVYNNLVWTIADMAVQRLTNRSFVQYMREFLWQPLGMTDTHGSSEIKQKQLLDRVVINQQYKRLEVPLEMSKMERFVEAAGGILASLPDMSRYMRHLASPKHSVYEPAPGQFRPLNALAAGVGNALFNPQLYNASVVSDLPDWEIESYGRGWKRTWYG</sequence>
<feature type="domain" description="Beta-lactamase-related" evidence="1">
    <location>
        <begin position="80"/>
        <end position="334"/>
    </location>
</feature>
<accession>A0A1I8IWF8</accession>
<proteinExistence type="predicted"/>
<keyword evidence="2" id="KW-1185">Reference proteome</keyword>
<dbReference type="SUPFAM" id="SSF56601">
    <property type="entry name" value="beta-lactamase/transpeptidase-like"/>
    <property type="match status" value="1"/>
</dbReference>
<dbReference type="InterPro" id="IPR012338">
    <property type="entry name" value="Beta-lactam/transpept-like"/>
</dbReference>
<evidence type="ECO:0000259" key="1">
    <source>
        <dbReference type="Pfam" id="PF00144"/>
    </source>
</evidence>
<dbReference type="PANTHER" id="PTHR46825">
    <property type="entry name" value="D-ALANYL-D-ALANINE-CARBOXYPEPTIDASE/ENDOPEPTIDASE AMPH"/>
    <property type="match status" value="1"/>
</dbReference>
<name>A0A1I8IWF8_9PLAT</name>
<evidence type="ECO:0000313" key="3">
    <source>
        <dbReference type="WBParaSite" id="maker-uti_cns_0018743-snap-gene-0.2-mRNA-1"/>
    </source>
</evidence>
<dbReference type="PANTHER" id="PTHR46825:SF15">
    <property type="entry name" value="BETA-LACTAMASE-RELATED DOMAIN-CONTAINING PROTEIN"/>
    <property type="match status" value="1"/>
</dbReference>